<evidence type="ECO:0000313" key="5">
    <source>
        <dbReference type="Proteomes" id="UP001238540"/>
    </source>
</evidence>
<keyword evidence="1" id="KW-0175">Coiled coil</keyword>
<keyword evidence="3" id="KW-1133">Transmembrane helix</keyword>
<keyword evidence="3" id="KW-0812">Transmembrane</keyword>
<evidence type="ECO:0000256" key="3">
    <source>
        <dbReference type="SAM" id="Phobius"/>
    </source>
</evidence>
<comment type="caution">
    <text evidence="4">The sequence shown here is derived from an EMBL/GenBank/DDBJ whole genome shotgun (WGS) entry which is preliminary data.</text>
</comment>
<feature type="compositionally biased region" description="Low complexity" evidence="2">
    <location>
        <begin position="24"/>
        <end position="36"/>
    </location>
</feature>
<feature type="region of interest" description="Disordered" evidence="2">
    <location>
        <begin position="17"/>
        <end position="44"/>
    </location>
</feature>
<evidence type="ECO:0000256" key="2">
    <source>
        <dbReference type="SAM" id="MobiDB-lite"/>
    </source>
</evidence>
<evidence type="ECO:0000313" key="4">
    <source>
        <dbReference type="EMBL" id="MDN3612036.1"/>
    </source>
</evidence>
<dbReference type="EMBL" id="JAUFQC010000027">
    <property type="protein sequence ID" value="MDN3612036.1"/>
    <property type="molecule type" value="Genomic_DNA"/>
</dbReference>
<proteinExistence type="predicted"/>
<feature type="transmembrane region" description="Helical" evidence="3">
    <location>
        <begin position="111"/>
        <end position="128"/>
    </location>
</feature>
<evidence type="ECO:0008006" key="6">
    <source>
        <dbReference type="Google" id="ProtNLM"/>
    </source>
</evidence>
<evidence type="ECO:0000256" key="1">
    <source>
        <dbReference type="SAM" id="Coils"/>
    </source>
</evidence>
<keyword evidence="3" id="KW-0472">Membrane</keyword>
<reference evidence="5" key="1">
    <citation type="journal article" date="2019" name="Int. J. Syst. Evol. Microbiol.">
        <title>The Global Catalogue of Microorganisms (GCM) 10K type strain sequencing project: providing services to taxonomists for standard genome sequencing and annotation.</title>
        <authorList>
            <consortium name="The Broad Institute Genomics Platform"/>
            <consortium name="The Broad Institute Genome Sequencing Center for Infectious Disease"/>
            <person name="Wu L."/>
            <person name="Ma J."/>
        </authorList>
    </citation>
    <scope>NUCLEOTIDE SEQUENCE [LARGE SCALE GENOMIC DNA]</scope>
    <source>
        <strain evidence="5">CECT 7398</strain>
    </source>
</reference>
<accession>A0ABT8C079</accession>
<dbReference type="RefSeq" id="WP_170882599.1">
    <property type="nucleotide sequence ID" value="NZ_JABEYA020000004.1"/>
</dbReference>
<organism evidence="4 5">
    <name type="scientific">Vibrio ostreicida</name>
    <dbReference type="NCBI Taxonomy" id="526588"/>
    <lineage>
        <taxon>Bacteria</taxon>
        <taxon>Pseudomonadati</taxon>
        <taxon>Pseudomonadota</taxon>
        <taxon>Gammaproteobacteria</taxon>
        <taxon>Vibrionales</taxon>
        <taxon>Vibrionaceae</taxon>
        <taxon>Vibrio</taxon>
    </lineage>
</organism>
<feature type="coiled-coil region" evidence="1">
    <location>
        <begin position="82"/>
        <end position="109"/>
    </location>
</feature>
<protein>
    <recommendedName>
        <fullName evidence="6">VspD</fullName>
    </recommendedName>
</protein>
<gene>
    <name evidence="4" type="ORF">QWZ16_20805</name>
</gene>
<sequence length="490" mass="52403">MSTFMNTVSAPTYVSAVEEDSKQSVSTESSAVESASPNQPLPGSSVSLSALWRLVEEQMKEVANAVSGTGKENSEAKKSLIEVQKESQISQLKERESQIEEQKKAEKKKGFWGKLGMALGFIAAIVIAPFNPVMSAIMIGTMVAAIVVPMVADEIMKAVGVPEETREKVKMGLEIGIGLVGMLLSFNPAQLVKNVAKTAANAAAKAASMVDRAVDAMMSLRSVLANMNPAKLAGLLGKSAANSASKATKLLDTAVDALKAFKTTLVNATKQALQKAADTVTKVMNQALEAINQLKASFIKALDTASDAIKSAGTALKEQLASLTKAVDKVSSVMDDFANSLKNINPANMLNKLSDIADKASDMLKAIKAMRPSQLVNKAKQMLDDVVESLKDLMTNSEKASLRATRVNQVVEVSSNASSIVSTGYGVKSADISKDLEIAQAKQEELETRIQQILTMLSQAMRAVTHAFESLYKTNSDYREFNDKMVSIHM</sequence>
<name>A0ABT8C079_9VIBR</name>
<dbReference type="Proteomes" id="UP001238540">
    <property type="component" value="Unassembled WGS sequence"/>
</dbReference>
<keyword evidence="5" id="KW-1185">Reference proteome</keyword>
<feature type="coiled-coil region" evidence="1">
    <location>
        <begin position="429"/>
        <end position="456"/>
    </location>
</feature>